<dbReference type="OrthoDB" id="203980at2759"/>
<evidence type="ECO:0000313" key="3">
    <source>
        <dbReference type="Proteomes" id="UP000002630"/>
    </source>
</evidence>
<evidence type="ECO:0000313" key="2">
    <source>
        <dbReference type="EMBL" id="CBN76472.1"/>
    </source>
</evidence>
<keyword evidence="3" id="KW-1185">Reference proteome</keyword>
<dbReference type="InParanoid" id="D8LAW3"/>
<feature type="region of interest" description="Disordered" evidence="1">
    <location>
        <begin position="272"/>
        <end position="419"/>
    </location>
</feature>
<proteinExistence type="predicted"/>
<evidence type="ECO:0000256" key="1">
    <source>
        <dbReference type="SAM" id="MobiDB-lite"/>
    </source>
</evidence>
<protein>
    <recommendedName>
        <fullName evidence="4">SAM domain-containing protein</fullName>
    </recommendedName>
</protein>
<evidence type="ECO:0008006" key="4">
    <source>
        <dbReference type="Google" id="ProtNLM"/>
    </source>
</evidence>
<feature type="region of interest" description="Disordered" evidence="1">
    <location>
        <begin position="189"/>
        <end position="254"/>
    </location>
</feature>
<feature type="compositionally biased region" description="Polar residues" evidence="1">
    <location>
        <begin position="145"/>
        <end position="154"/>
    </location>
</feature>
<sequence>MALLSSFPQPSALTPRARIDLAPTLGINRFAPVPDLDLALGVKYRWDRWRYRRPLGIDSPDMLSELDVVDFPELGISDQNDRKKLFYLIQRVKLALARGRAAEDKTAPQADSVVSLAPNAAAAHATAAASQRDAGAKESRAADKTPSSVSQTSVRFRRELEVPAARGAAAASPRAAVIKSTPSAVAHLTPAKAQRLPPSHRRPKTPHADGAVRGRNQQTSAAVRSPSPAANRGRLQRQQQQQQPVARLAVARPAAPETGVAVLAVERHDAALRHEQRGVGSSSDGEGARGRPTAHERRPSRPKKMSKPAAEHRRSALEPVQLDEAGGRASISSSDATAEHLLAPPPGHSLRRPAPGECTAEGASPRGVSRSQAGGGWTERSKSFGSHAVAQEESLARRRSLEGHPPPSNTGGAPPATAALVPTVEVARLYPGRRDAADAGSGTRRIRAETLEAWNEDDDPVGSFSASARRVEIDCGENQVSAAEGGRRESAAELAMHLISAHREDVRSALAAARKDMDLVSKADQDRRPAALMEYARDVEGVLGERLAAGARLRKALDSYIALRKSTMGGVATGATPAGVHELQAGRPRVGRRAVHA</sequence>
<dbReference type="EMBL" id="FN649726">
    <property type="protein sequence ID" value="CBN76472.1"/>
    <property type="molecule type" value="Genomic_DNA"/>
</dbReference>
<dbReference type="AlphaFoldDB" id="D8LAW3"/>
<feature type="region of interest" description="Disordered" evidence="1">
    <location>
        <begin position="125"/>
        <end position="155"/>
    </location>
</feature>
<feature type="compositionally biased region" description="Basic and acidic residues" evidence="1">
    <location>
        <begin position="134"/>
        <end position="143"/>
    </location>
</feature>
<accession>D8LAW3</accession>
<feature type="compositionally biased region" description="Low complexity" evidence="1">
    <location>
        <begin position="409"/>
        <end position="419"/>
    </location>
</feature>
<organism evidence="2 3">
    <name type="scientific">Ectocarpus siliculosus</name>
    <name type="common">Brown alga</name>
    <name type="synonym">Conferva siliculosa</name>
    <dbReference type="NCBI Taxonomy" id="2880"/>
    <lineage>
        <taxon>Eukaryota</taxon>
        <taxon>Sar</taxon>
        <taxon>Stramenopiles</taxon>
        <taxon>Ochrophyta</taxon>
        <taxon>PX clade</taxon>
        <taxon>Phaeophyceae</taxon>
        <taxon>Ectocarpales</taxon>
        <taxon>Ectocarpaceae</taxon>
        <taxon>Ectocarpus</taxon>
    </lineage>
</organism>
<feature type="compositionally biased region" description="Basic and acidic residues" evidence="1">
    <location>
        <begin position="286"/>
        <end position="299"/>
    </location>
</feature>
<feature type="compositionally biased region" description="Low complexity" evidence="1">
    <location>
        <begin position="229"/>
        <end position="254"/>
    </location>
</feature>
<dbReference type="EMBL" id="FN647682">
    <property type="protein sequence ID" value="CBN76472.1"/>
    <property type="molecule type" value="Genomic_DNA"/>
</dbReference>
<reference evidence="2 3" key="1">
    <citation type="journal article" date="2010" name="Nature">
        <title>The Ectocarpus genome and the independent evolution of multicellularity in brown algae.</title>
        <authorList>
            <person name="Cock J.M."/>
            <person name="Sterck L."/>
            <person name="Rouze P."/>
            <person name="Scornet D."/>
            <person name="Allen A.E."/>
            <person name="Amoutzias G."/>
            <person name="Anthouard V."/>
            <person name="Artiguenave F."/>
            <person name="Aury J.M."/>
            <person name="Badger J.H."/>
            <person name="Beszteri B."/>
            <person name="Billiau K."/>
            <person name="Bonnet E."/>
            <person name="Bothwell J.H."/>
            <person name="Bowler C."/>
            <person name="Boyen C."/>
            <person name="Brownlee C."/>
            <person name="Carrano C.J."/>
            <person name="Charrier B."/>
            <person name="Cho G.Y."/>
            <person name="Coelho S.M."/>
            <person name="Collen J."/>
            <person name="Corre E."/>
            <person name="Da Silva C."/>
            <person name="Delage L."/>
            <person name="Delaroque N."/>
            <person name="Dittami S.M."/>
            <person name="Doulbeau S."/>
            <person name="Elias M."/>
            <person name="Farnham G."/>
            <person name="Gachon C.M."/>
            <person name="Gschloessl B."/>
            <person name="Heesch S."/>
            <person name="Jabbari K."/>
            <person name="Jubin C."/>
            <person name="Kawai H."/>
            <person name="Kimura K."/>
            <person name="Kloareg B."/>
            <person name="Kupper F.C."/>
            <person name="Lang D."/>
            <person name="Le Bail A."/>
            <person name="Leblanc C."/>
            <person name="Lerouge P."/>
            <person name="Lohr M."/>
            <person name="Lopez P.J."/>
            <person name="Martens C."/>
            <person name="Maumus F."/>
            <person name="Michel G."/>
            <person name="Miranda-Saavedra D."/>
            <person name="Morales J."/>
            <person name="Moreau H."/>
            <person name="Motomura T."/>
            <person name="Nagasato C."/>
            <person name="Napoli C.A."/>
            <person name="Nelson D.R."/>
            <person name="Nyvall-Collen P."/>
            <person name="Peters A.F."/>
            <person name="Pommier C."/>
            <person name="Potin P."/>
            <person name="Poulain J."/>
            <person name="Quesneville H."/>
            <person name="Read B."/>
            <person name="Rensing S.A."/>
            <person name="Ritter A."/>
            <person name="Rousvoal S."/>
            <person name="Samanta M."/>
            <person name="Samson G."/>
            <person name="Schroeder D.C."/>
            <person name="Segurens B."/>
            <person name="Strittmatter M."/>
            <person name="Tonon T."/>
            <person name="Tregear J.W."/>
            <person name="Valentin K."/>
            <person name="von Dassow P."/>
            <person name="Yamagishi T."/>
            <person name="Van de Peer Y."/>
            <person name="Wincker P."/>
        </authorList>
    </citation>
    <scope>NUCLEOTIDE SEQUENCE [LARGE SCALE GENOMIC DNA]</scope>
    <source>
        <strain evidence="3">Ec32 / CCAP1310/4</strain>
    </source>
</reference>
<name>D8LAW3_ECTSI</name>
<gene>
    <name evidence="2" type="ORF">Esi_0000_0058</name>
</gene>
<dbReference type="Proteomes" id="UP000002630">
    <property type="component" value="Linkage Group LG01"/>
</dbReference>